<keyword evidence="1" id="KW-1133">Transmembrane helix</keyword>
<keyword evidence="1" id="KW-0472">Membrane</keyword>
<reference evidence="3" key="1">
    <citation type="journal article" date="2019" name="Int. J. Syst. Evol. Microbiol.">
        <title>The Global Catalogue of Microorganisms (GCM) 10K type strain sequencing project: providing services to taxonomists for standard genome sequencing and annotation.</title>
        <authorList>
            <consortium name="The Broad Institute Genomics Platform"/>
            <consortium name="The Broad Institute Genome Sequencing Center for Infectious Disease"/>
            <person name="Wu L."/>
            <person name="Ma J."/>
        </authorList>
    </citation>
    <scope>NUCLEOTIDE SEQUENCE [LARGE SCALE GENOMIC DNA]</scope>
    <source>
        <strain evidence="3">CGMCC 1.16306</strain>
    </source>
</reference>
<evidence type="ECO:0000313" key="2">
    <source>
        <dbReference type="EMBL" id="MFC7357603.1"/>
    </source>
</evidence>
<comment type="caution">
    <text evidence="2">The sequence shown here is derived from an EMBL/GenBank/DDBJ whole genome shotgun (WGS) entry which is preliminary data.</text>
</comment>
<evidence type="ECO:0000313" key="3">
    <source>
        <dbReference type="Proteomes" id="UP001596415"/>
    </source>
</evidence>
<sequence length="242" mass="28370">MNKIYSFIVGFFGVVTAAIASVQDSLQVKIEDAPVPLKKYDEQLSEKYSGDTYDYDKLEGEAENLITQFLNWFFRKIGELFGIDISPEMIIFLRFFFYVIIGIIIVYIIVRLLVGERASSFFTRKSTLVAPLNIQEEHIETIDLDVYITDALSEKNYRLAIRYMYLKSLKMLSLKNIIDWHFDKTNTDYYHEITNTDIKEGFKKVSYLYDNIWYGEYVLDENGFYKAQQDFDILTKKSNHAG</sequence>
<gene>
    <name evidence="2" type="ORF">ACFQO1_07885</name>
</gene>
<organism evidence="2 3">
    <name type="scientific">Jejudonia soesokkakensis</name>
    <dbReference type="NCBI Taxonomy" id="1323432"/>
    <lineage>
        <taxon>Bacteria</taxon>
        <taxon>Pseudomonadati</taxon>
        <taxon>Bacteroidota</taxon>
        <taxon>Flavobacteriia</taxon>
        <taxon>Flavobacteriales</taxon>
        <taxon>Flavobacteriaceae</taxon>
        <taxon>Jejudonia</taxon>
    </lineage>
</organism>
<evidence type="ECO:0000256" key="1">
    <source>
        <dbReference type="SAM" id="Phobius"/>
    </source>
</evidence>
<dbReference type="RefSeq" id="WP_380217447.1">
    <property type="nucleotide sequence ID" value="NZ_JBHTBN010000003.1"/>
</dbReference>
<protein>
    <recommendedName>
        <fullName evidence="4">DUF4129 domain-containing protein</fullName>
    </recommendedName>
</protein>
<dbReference type="Proteomes" id="UP001596415">
    <property type="component" value="Unassembled WGS sequence"/>
</dbReference>
<keyword evidence="1" id="KW-0812">Transmembrane</keyword>
<name>A0ABW2MSE3_9FLAO</name>
<dbReference type="EMBL" id="JBHTBN010000003">
    <property type="protein sequence ID" value="MFC7357603.1"/>
    <property type="molecule type" value="Genomic_DNA"/>
</dbReference>
<proteinExistence type="predicted"/>
<evidence type="ECO:0008006" key="4">
    <source>
        <dbReference type="Google" id="ProtNLM"/>
    </source>
</evidence>
<feature type="transmembrane region" description="Helical" evidence="1">
    <location>
        <begin position="95"/>
        <end position="114"/>
    </location>
</feature>
<keyword evidence="3" id="KW-1185">Reference proteome</keyword>
<accession>A0ABW2MSE3</accession>